<keyword evidence="2" id="KW-1185">Reference proteome</keyword>
<protein>
    <submittedName>
        <fullName evidence="1">Uncharacterized protein</fullName>
    </submittedName>
</protein>
<dbReference type="STRING" id="1515439.SAMN06265784_101569"/>
<sequence length="111" mass="11611">MCLEPDTTPGNVLTGKADVIESTIAGGQMVNADGTLHQALSYNAAFDLDAAARSSADPVIAQGIDGMIAAQFQLTAGKETTVLLPVNSTTMYWLDEPNGSGFFVMGLCNKR</sequence>
<gene>
    <name evidence="1" type="ORF">SAMN06265784_101569</name>
</gene>
<dbReference type="AlphaFoldDB" id="A0A1X7IDI0"/>
<evidence type="ECO:0000313" key="1">
    <source>
        <dbReference type="EMBL" id="SMG12505.1"/>
    </source>
</evidence>
<dbReference type="EMBL" id="FXAT01000001">
    <property type="protein sequence ID" value="SMG12505.1"/>
    <property type="molecule type" value="Genomic_DNA"/>
</dbReference>
<dbReference type="RefSeq" id="WP_085480726.1">
    <property type="nucleotide sequence ID" value="NZ_FXAT01000001.1"/>
</dbReference>
<name>A0A1X7IDI0_9BURK</name>
<organism evidence="1 2">
    <name type="scientific">Paraburkholderia susongensis</name>
    <dbReference type="NCBI Taxonomy" id="1515439"/>
    <lineage>
        <taxon>Bacteria</taxon>
        <taxon>Pseudomonadati</taxon>
        <taxon>Pseudomonadota</taxon>
        <taxon>Betaproteobacteria</taxon>
        <taxon>Burkholderiales</taxon>
        <taxon>Burkholderiaceae</taxon>
        <taxon>Paraburkholderia</taxon>
    </lineage>
</organism>
<accession>A0A1X7IDI0</accession>
<evidence type="ECO:0000313" key="2">
    <source>
        <dbReference type="Proteomes" id="UP000193228"/>
    </source>
</evidence>
<dbReference type="Proteomes" id="UP000193228">
    <property type="component" value="Unassembled WGS sequence"/>
</dbReference>
<proteinExistence type="predicted"/>
<reference evidence="2" key="1">
    <citation type="submission" date="2017-04" db="EMBL/GenBank/DDBJ databases">
        <authorList>
            <person name="Varghese N."/>
            <person name="Submissions S."/>
        </authorList>
    </citation>
    <scope>NUCLEOTIDE SEQUENCE [LARGE SCALE GENOMIC DNA]</scope>
    <source>
        <strain evidence="2">LMG 29540</strain>
    </source>
</reference>